<name>A0A5D4NMF8_9BACI</name>
<dbReference type="EMBL" id="VTEI01000008">
    <property type="protein sequence ID" value="TYS15465.1"/>
    <property type="molecule type" value="Genomic_DNA"/>
</dbReference>
<gene>
    <name evidence="1" type="ORF">FZC78_15820</name>
</gene>
<evidence type="ECO:0000313" key="1">
    <source>
        <dbReference type="EMBL" id="TYS15465.1"/>
    </source>
</evidence>
<evidence type="ECO:0000313" key="2">
    <source>
        <dbReference type="Proteomes" id="UP000322267"/>
    </source>
</evidence>
<organism evidence="1 2">
    <name type="scientific">Rossellomorea vietnamensis</name>
    <dbReference type="NCBI Taxonomy" id="218284"/>
    <lineage>
        <taxon>Bacteria</taxon>
        <taxon>Bacillati</taxon>
        <taxon>Bacillota</taxon>
        <taxon>Bacilli</taxon>
        <taxon>Bacillales</taxon>
        <taxon>Bacillaceae</taxon>
        <taxon>Rossellomorea</taxon>
    </lineage>
</organism>
<dbReference type="AlphaFoldDB" id="A0A5D4NMF8"/>
<protein>
    <submittedName>
        <fullName evidence="1">Uncharacterized protein</fullName>
    </submittedName>
</protein>
<comment type="caution">
    <text evidence="1">The sequence shown here is derived from an EMBL/GenBank/DDBJ whole genome shotgun (WGS) entry which is preliminary data.</text>
</comment>
<reference evidence="1 2" key="1">
    <citation type="submission" date="2019-08" db="EMBL/GenBank/DDBJ databases">
        <title>Bacillus genomes from the desert of Cuatro Cienegas, Coahuila.</title>
        <authorList>
            <person name="Olmedo-Alvarez G."/>
        </authorList>
    </citation>
    <scope>NUCLEOTIDE SEQUENCE [LARGE SCALE GENOMIC DNA]</scope>
    <source>
        <strain evidence="1 2">CH34_1T</strain>
    </source>
</reference>
<dbReference type="RefSeq" id="WP_148941023.1">
    <property type="nucleotide sequence ID" value="NZ_VTEI01000008.1"/>
</dbReference>
<dbReference type="Proteomes" id="UP000322267">
    <property type="component" value="Unassembled WGS sequence"/>
</dbReference>
<dbReference type="OrthoDB" id="8211253at2"/>
<accession>A0A5D4NMF8</accession>
<proteinExistence type="predicted"/>
<sequence>MNRWSTFVEKVKAEDFIIAADCCFMQNPLTMLMAKYNEPCHSIKKFISEVEEVILDINISRSSFGTRSVRKCENEKVTGMVQASLQQLYQAGIWESPFIAGRIGGSGAAS</sequence>